<comment type="caution">
    <text evidence="4">The sequence shown here is derived from an EMBL/GenBank/DDBJ whole genome shotgun (WGS) entry which is preliminary data.</text>
</comment>
<feature type="transmembrane region" description="Helical" evidence="3">
    <location>
        <begin position="158"/>
        <end position="175"/>
    </location>
</feature>
<dbReference type="PANTHER" id="PTHR44227">
    <property type="match status" value="1"/>
</dbReference>
<dbReference type="SUPFAM" id="SSF48452">
    <property type="entry name" value="TPR-like"/>
    <property type="match status" value="2"/>
</dbReference>
<feature type="transmembrane region" description="Helical" evidence="3">
    <location>
        <begin position="12"/>
        <end position="30"/>
    </location>
</feature>
<keyword evidence="3" id="KW-0472">Membrane</keyword>
<dbReference type="InterPro" id="IPR019734">
    <property type="entry name" value="TPR_rpt"/>
</dbReference>
<protein>
    <submittedName>
        <fullName evidence="4">Tetratricopeptide repeat protein</fullName>
    </submittedName>
</protein>
<organism evidence="4 5">
    <name type="scientific">Thalassobacterium sedimentorum</name>
    <dbReference type="NCBI Taxonomy" id="3041258"/>
    <lineage>
        <taxon>Bacteria</taxon>
        <taxon>Pseudomonadati</taxon>
        <taxon>Verrucomicrobiota</taxon>
        <taxon>Opitutia</taxon>
        <taxon>Puniceicoccales</taxon>
        <taxon>Coraliomargaritaceae</taxon>
        <taxon>Thalassobacterium</taxon>
    </lineage>
</organism>
<dbReference type="RefSeq" id="WP_308986021.1">
    <property type="nucleotide sequence ID" value="NZ_JARXIC010000026.1"/>
</dbReference>
<feature type="transmembrane region" description="Helical" evidence="3">
    <location>
        <begin position="97"/>
        <end position="115"/>
    </location>
</feature>
<accession>A0ABU1AL93</accession>
<keyword evidence="1" id="KW-0677">Repeat</keyword>
<dbReference type="PANTHER" id="PTHR44227:SF3">
    <property type="entry name" value="PROTEIN O-MANNOSYL-TRANSFERASE TMTC4"/>
    <property type="match status" value="1"/>
</dbReference>
<evidence type="ECO:0000313" key="4">
    <source>
        <dbReference type="EMBL" id="MDQ8195571.1"/>
    </source>
</evidence>
<dbReference type="SMART" id="SM00028">
    <property type="entry name" value="TPR"/>
    <property type="match status" value="5"/>
</dbReference>
<feature type="transmembrane region" description="Helical" evidence="3">
    <location>
        <begin position="390"/>
        <end position="407"/>
    </location>
</feature>
<dbReference type="InterPro" id="IPR011990">
    <property type="entry name" value="TPR-like_helical_dom_sf"/>
</dbReference>
<dbReference type="Pfam" id="PF14559">
    <property type="entry name" value="TPR_19"/>
    <property type="match status" value="1"/>
</dbReference>
<dbReference type="Gene3D" id="1.25.40.10">
    <property type="entry name" value="Tetratricopeptide repeat domain"/>
    <property type="match status" value="2"/>
</dbReference>
<evidence type="ECO:0000313" key="5">
    <source>
        <dbReference type="Proteomes" id="UP001243717"/>
    </source>
</evidence>
<dbReference type="Pfam" id="PF13181">
    <property type="entry name" value="TPR_8"/>
    <property type="match status" value="1"/>
</dbReference>
<feature type="transmembrane region" description="Helical" evidence="3">
    <location>
        <begin position="181"/>
        <end position="211"/>
    </location>
</feature>
<evidence type="ECO:0000256" key="1">
    <source>
        <dbReference type="ARBA" id="ARBA00022737"/>
    </source>
</evidence>
<name>A0ABU1AL93_9BACT</name>
<gene>
    <name evidence="4" type="ORF">QEH59_14150</name>
</gene>
<evidence type="ECO:0000256" key="2">
    <source>
        <dbReference type="ARBA" id="ARBA00022803"/>
    </source>
</evidence>
<feature type="transmembrane region" description="Helical" evidence="3">
    <location>
        <begin position="307"/>
        <end position="327"/>
    </location>
</feature>
<feature type="transmembrane region" description="Helical" evidence="3">
    <location>
        <begin position="334"/>
        <end position="353"/>
    </location>
</feature>
<evidence type="ECO:0000256" key="3">
    <source>
        <dbReference type="SAM" id="Phobius"/>
    </source>
</evidence>
<feature type="transmembrane region" description="Helical" evidence="3">
    <location>
        <begin position="283"/>
        <end position="301"/>
    </location>
</feature>
<sequence>MKGLDIHTLTKSNLWAVLICAVAVLVYANTFGHEFVFDDAAVISANKHVQQGIAGIDTIFTTGSWSGFNPERNLRIYRPLQLSLLAVQYEFFKLNPLGYHIVHVLSYAVLCLLVYKLLSKLLKKHPGGPSIARLAAILFTLHPVHTEVAANIKGNGDLMAMLFGILTLLCVRAFGESNRWYHLVAATLAFLIALFFKETAITIIGVAALLLHYFHGCSIRKITLTTAPLLIPIGLYLTVRHLVFDGNANSLVDTTTNISNVTLLADGWSQEIGLRMWALGKNLQLLIFPYPLLMMYVYDSIPMVEAYQIESLLPFVIYSAITIGFLWSLPKRTLLGFAAGCYLTTIFLFSNILFSIPNIVSERWLLLPSLAFCLAVAILLIEVRKHYPRSAHIIIALLCFGYTGYTIQRNFDWKSDLILATSDMRTSPRNYNALRLAGSELYRQARKSDPVDIDLLQESALAMEAVLRITANNYVTRNTLATAYELMGKYEMAAIHFDMADNYESEIKDAATYALVRNLLYARNYVRALEIAQDLEKDYPDNAGLLALKAEILLGLGRSEQAMEQLQKSLAAQPNYWRALKGLAQHHLQATKAAGSPPDMLQESARLFEDWLSVSKDTKEATASGYNVLGQIYRSLKDHKNAARAFGMATQYPSSIKGKARFSQAKQLNLAGNYSAALPCWERLENDYPQLIEVTIGKTIAHAGIRDDLAALSMQAAKLLEKIVSIEPTLDAQQCKDINSIAVILESLQLYNLAADLFLHAAAHPSPIRGKAAFSAAKNLQADSRYAEAVTQWDRVLRDYPEVIKAELSKAECLQALGRTTEARDIYRAIVQRYSEASLPINQQNDYNEARSRLKALLP</sequence>
<dbReference type="Proteomes" id="UP001243717">
    <property type="component" value="Unassembled WGS sequence"/>
</dbReference>
<keyword evidence="3" id="KW-0812">Transmembrane</keyword>
<reference evidence="4 5" key="1">
    <citation type="submission" date="2023-04" db="EMBL/GenBank/DDBJ databases">
        <title>A novel bacteria isolated from coastal sediment.</title>
        <authorList>
            <person name="Liu X.-J."/>
            <person name="Du Z.-J."/>
        </authorList>
    </citation>
    <scope>NUCLEOTIDE SEQUENCE [LARGE SCALE GENOMIC DNA]</scope>
    <source>
        <strain evidence="4 5">SDUM461004</strain>
    </source>
</reference>
<dbReference type="EMBL" id="JARXIC010000026">
    <property type="protein sequence ID" value="MDQ8195571.1"/>
    <property type="molecule type" value="Genomic_DNA"/>
</dbReference>
<proteinExistence type="predicted"/>
<dbReference type="InterPro" id="IPR052346">
    <property type="entry name" value="O-mannosyl-transferase_TMTC"/>
</dbReference>
<keyword evidence="2" id="KW-0802">TPR repeat</keyword>
<feature type="transmembrane region" description="Helical" evidence="3">
    <location>
        <begin position="365"/>
        <end position="383"/>
    </location>
</feature>
<keyword evidence="5" id="KW-1185">Reference proteome</keyword>
<keyword evidence="3" id="KW-1133">Transmembrane helix</keyword>
<dbReference type="Pfam" id="PF13432">
    <property type="entry name" value="TPR_16"/>
    <property type="match status" value="1"/>
</dbReference>